<organism evidence="2 3">
    <name type="scientific">Pseudomonas capeferrum</name>
    <dbReference type="NCBI Taxonomy" id="1495066"/>
    <lineage>
        <taxon>Bacteria</taxon>
        <taxon>Pseudomonadati</taxon>
        <taxon>Pseudomonadota</taxon>
        <taxon>Gammaproteobacteria</taxon>
        <taxon>Pseudomonadales</taxon>
        <taxon>Pseudomonadaceae</taxon>
        <taxon>Pseudomonas</taxon>
    </lineage>
</organism>
<reference evidence="2 3" key="1">
    <citation type="journal article" date="2020" name="Front. Microbiol.">
        <title>Toward Biorecycling: Isolation of a Soil Bacterium That Grows on a Polyurethane Oligomer and Monomer.</title>
        <authorList>
            <person name="Espinosa M.J.C."/>
            <person name="Blanco A.C."/>
            <person name="Schmidgall T."/>
            <person name="Atanasoff-Kardjalieff A.K."/>
            <person name="Kappelmeyer U."/>
            <person name="Tischler D."/>
            <person name="Pieper D.H."/>
            <person name="Heipieper H.J."/>
            <person name="Eberlein C."/>
        </authorList>
    </citation>
    <scope>NUCLEOTIDE SEQUENCE [LARGE SCALE GENOMIC DNA]</scope>
    <source>
        <strain evidence="2 3">TDA1</strain>
    </source>
</reference>
<protein>
    <recommendedName>
        <fullName evidence="4">Adhesin</fullName>
    </recommendedName>
</protein>
<sequence>MTRWTLPLIVSLTFHVSAMAADDHWTAHISAEGEVLRSWPKWIEKVEKTPQSNYFTQYKMHLNKHIVQQDPRFCSVSPIDGSTQTRLLHGHAKVVGMPSVDGGVTINTQLIDVNGASGDNSLAFMLMCMR</sequence>
<feature type="signal peptide" evidence="1">
    <location>
        <begin position="1"/>
        <end position="20"/>
    </location>
</feature>
<accession>A0ABY7R9F7</accession>
<keyword evidence="3" id="KW-1185">Reference proteome</keyword>
<evidence type="ECO:0000256" key="1">
    <source>
        <dbReference type="SAM" id="SignalP"/>
    </source>
</evidence>
<keyword evidence="1" id="KW-0732">Signal</keyword>
<gene>
    <name evidence="2" type="ORF">PMC74_00520</name>
</gene>
<name>A0ABY7R9F7_9PSED</name>
<evidence type="ECO:0000313" key="3">
    <source>
        <dbReference type="Proteomes" id="UP001214301"/>
    </source>
</evidence>
<dbReference type="EMBL" id="CP116669">
    <property type="protein sequence ID" value="WCI00428.1"/>
    <property type="molecule type" value="Genomic_DNA"/>
</dbReference>
<dbReference type="Proteomes" id="UP001214301">
    <property type="component" value="Chromosome"/>
</dbReference>
<feature type="chain" id="PRO_5045779887" description="Adhesin" evidence="1">
    <location>
        <begin position="21"/>
        <end position="130"/>
    </location>
</feature>
<evidence type="ECO:0000313" key="2">
    <source>
        <dbReference type="EMBL" id="WCI00428.1"/>
    </source>
</evidence>
<dbReference type="GeneID" id="301038423"/>
<proteinExistence type="predicted"/>
<dbReference type="RefSeq" id="WP_033702535.1">
    <property type="nucleotide sequence ID" value="NZ_CAXAPI010000016.1"/>
</dbReference>
<evidence type="ECO:0008006" key="4">
    <source>
        <dbReference type="Google" id="ProtNLM"/>
    </source>
</evidence>